<dbReference type="InterPro" id="IPR024607">
    <property type="entry name" value="Sulfatase_CS"/>
</dbReference>
<evidence type="ECO:0000256" key="3">
    <source>
        <dbReference type="ARBA" id="ARBA00022801"/>
    </source>
</evidence>
<evidence type="ECO:0000256" key="2">
    <source>
        <dbReference type="ARBA" id="ARBA00022723"/>
    </source>
</evidence>
<keyword evidence="2" id="KW-0479">Metal-binding</keyword>
<dbReference type="RefSeq" id="WP_145092182.1">
    <property type="nucleotide sequence ID" value="NZ_CP036274.1"/>
</dbReference>
<reference evidence="8 9" key="1">
    <citation type="submission" date="2019-02" db="EMBL/GenBank/DDBJ databases">
        <title>Deep-cultivation of Planctomycetes and their phenomic and genomic characterization uncovers novel biology.</title>
        <authorList>
            <person name="Wiegand S."/>
            <person name="Jogler M."/>
            <person name="Boedeker C."/>
            <person name="Pinto D."/>
            <person name="Vollmers J."/>
            <person name="Rivas-Marin E."/>
            <person name="Kohn T."/>
            <person name="Peeters S.H."/>
            <person name="Heuer A."/>
            <person name="Rast P."/>
            <person name="Oberbeckmann S."/>
            <person name="Bunk B."/>
            <person name="Jeske O."/>
            <person name="Meyerdierks A."/>
            <person name="Storesund J.E."/>
            <person name="Kallscheuer N."/>
            <person name="Luecker S."/>
            <person name="Lage O.M."/>
            <person name="Pohl T."/>
            <person name="Merkel B.J."/>
            <person name="Hornburger P."/>
            <person name="Mueller R.-W."/>
            <person name="Bruemmer F."/>
            <person name="Labrenz M."/>
            <person name="Spormann A.M."/>
            <person name="Op den Camp H."/>
            <person name="Overmann J."/>
            <person name="Amann R."/>
            <person name="Jetten M.S.M."/>
            <person name="Mascher T."/>
            <person name="Medema M.H."/>
            <person name="Devos D.P."/>
            <person name="Kaster A.-K."/>
            <person name="Ovreas L."/>
            <person name="Rohde M."/>
            <person name="Galperin M.Y."/>
            <person name="Jogler C."/>
        </authorList>
    </citation>
    <scope>NUCLEOTIDE SEQUENCE [LARGE SCALE GENOMIC DNA]</scope>
    <source>
        <strain evidence="8 9">ETA_A8</strain>
    </source>
</reference>
<dbReference type="AlphaFoldDB" id="A0A517YFK2"/>
<dbReference type="InterPro" id="IPR050738">
    <property type="entry name" value="Sulfatase"/>
</dbReference>
<dbReference type="PANTHER" id="PTHR42693">
    <property type="entry name" value="ARYLSULFATASE FAMILY MEMBER"/>
    <property type="match status" value="1"/>
</dbReference>
<protein>
    <submittedName>
        <fullName evidence="8">Arylsulfatase</fullName>
        <ecNumber evidence="8">3.1.6.1</ecNumber>
    </submittedName>
</protein>
<evidence type="ECO:0000259" key="7">
    <source>
        <dbReference type="Pfam" id="PF00884"/>
    </source>
</evidence>
<accession>A0A517YFK2</accession>
<sequence precursor="true">MKTLSSLFLITLCAVIALNTTAASPPNVIYIMADELGYYEPGFMGGKNIQTPNLDKMAAEGIIFRNLFAGSSVCAPTRCCFLTGKHSGHTSVRANGGGTPLRGEEETIASMLKPLGYATGGFGKWGCGGRDSTGVPEKHGFDVFLGYYDQVHAHTYYPPYLIRNSEEVPLAGNNGGSQGKTYSQYVIHGEAMKFIREHSRQPFLAYLPYTPPHGNFDIPDEDPAWSIYKDKPWSELARRYAAMVTLVDRQVGEVLALLKELGIEQNTLVFFSGDNGGNDYFKSAEHPRGLHLANKHPQTGVEYRGTKGTLYEGGVRVPFIARWPGKMPAGRVSEHLGYFPDVLPTIAEVTGAKAPAGIDGLSILPELIGESAAGRKQATHDYLYWEINGWTAIRQANWRAVRPRAAQSWELYDLSTDPSESKDLAAAQPAVLAKLTDLARQAHQPVQEGTFAATDRHERDRRAKFGKHDEPEPAKGAPQKGNKKKAAK</sequence>
<feature type="compositionally biased region" description="Basic and acidic residues" evidence="5">
    <location>
        <begin position="454"/>
        <end position="473"/>
    </location>
</feature>
<dbReference type="InterPro" id="IPR017850">
    <property type="entry name" value="Alkaline_phosphatase_core_sf"/>
</dbReference>
<dbReference type="EC" id="3.1.6.1" evidence="8"/>
<dbReference type="OrthoDB" id="9783154at2"/>
<dbReference type="CDD" id="cd16145">
    <property type="entry name" value="ARS_like"/>
    <property type="match status" value="1"/>
</dbReference>
<keyword evidence="9" id="KW-1185">Reference proteome</keyword>
<evidence type="ECO:0000313" key="9">
    <source>
        <dbReference type="Proteomes" id="UP000315017"/>
    </source>
</evidence>
<dbReference type="GO" id="GO:0004065">
    <property type="term" value="F:arylsulfatase activity"/>
    <property type="evidence" value="ECO:0007669"/>
    <property type="project" value="UniProtKB-EC"/>
</dbReference>
<evidence type="ECO:0000256" key="5">
    <source>
        <dbReference type="SAM" id="MobiDB-lite"/>
    </source>
</evidence>
<feature type="chain" id="PRO_5022086008" evidence="6">
    <location>
        <begin position="23"/>
        <end position="488"/>
    </location>
</feature>
<dbReference type="PANTHER" id="PTHR42693:SF53">
    <property type="entry name" value="ENDO-4-O-SULFATASE"/>
    <property type="match status" value="1"/>
</dbReference>
<dbReference type="InterPro" id="IPR000917">
    <property type="entry name" value="Sulfatase_N"/>
</dbReference>
<feature type="region of interest" description="Disordered" evidence="5">
    <location>
        <begin position="442"/>
        <end position="488"/>
    </location>
</feature>
<evidence type="ECO:0000256" key="4">
    <source>
        <dbReference type="ARBA" id="ARBA00022837"/>
    </source>
</evidence>
<evidence type="ECO:0000313" key="8">
    <source>
        <dbReference type="EMBL" id="QDU28999.1"/>
    </source>
</evidence>
<proteinExistence type="inferred from homology"/>
<dbReference type="Gene3D" id="3.40.720.10">
    <property type="entry name" value="Alkaline Phosphatase, subunit A"/>
    <property type="match status" value="1"/>
</dbReference>
<name>A0A517YFK2_9BACT</name>
<gene>
    <name evidence="8" type="primary">atsA_39</name>
    <name evidence="8" type="ORF">ETAA8_41050</name>
</gene>
<dbReference type="PROSITE" id="PS00523">
    <property type="entry name" value="SULFATASE_1"/>
    <property type="match status" value="1"/>
</dbReference>
<dbReference type="GO" id="GO:0046872">
    <property type="term" value="F:metal ion binding"/>
    <property type="evidence" value="ECO:0007669"/>
    <property type="project" value="UniProtKB-KW"/>
</dbReference>
<dbReference type="Pfam" id="PF00884">
    <property type="entry name" value="Sulfatase"/>
    <property type="match status" value="1"/>
</dbReference>
<keyword evidence="4" id="KW-0106">Calcium</keyword>
<evidence type="ECO:0000256" key="6">
    <source>
        <dbReference type="SAM" id="SignalP"/>
    </source>
</evidence>
<keyword evidence="3 8" id="KW-0378">Hydrolase</keyword>
<dbReference type="EMBL" id="CP036274">
    <property type="protein sequence ID" value="QDU28999.1"/>
    <property type="molecule type" value="Genomic_DNA"/>
</dbReference>
<keyword evidence="6" id="KW-0732">Signal</keyword>
<comment type="similarity">
    <text evidence="1">Belongs to the sulfatase family.</text>
</comment>
<feature type="domain" description="Sulfatase N-terminal" evidence="7">
    <location>
        <begin position="26"/>
        <end position="351"/>
    </location>
</feature>
<feature type="signal peptide" evidence="6">
    <location>
        <begin position="1"/>
        <end position="22"/>
    </location>
</feature>
<dbReference type="Gene3D" id="3.30.1120.10">
    <property type="match status" value="1"/>
</dbReference>
<organism evidence="8 9">
    <name type="scientific">Anatilimnocola aggregata</name>
    <dbReference type="NCBI Taxonomy" id="2528021"/>
    <lineage>
        <taxon>Bacteria</taxon>
        <taxon>Pseudomonadati</taxon>
        <taxon>Planctomycetota</taxon>
        <taxon>Planctomycetia</taxon>
        <taxon>Pirellulales</taxon>
        <taxon>Pirellulaceae</taxon>
        <taxon>Anatilimnocola</taxon>
    </lineage>
</organism>
<evidence type="ECO:0000256" key="1">
    <source>
        <dbReference type="ARBA" id="ARBA00008779"/>
    </source>
</evidence>
<dbReference type="SUPFAM" id="SSF53649">
    <property type="entry name" value="Alkaline phosphatase-like"/>
    <property type="match status" value="1"/>
</dbReference>
<dbReference type="Proteomes" id="UP000315017">
    <property type="component" value="Chromosome"/>
</dbReference>
<dbReference type="KEGG" id="aagg:ETAA8_41050"/>